<dbReference type="Pfam" id="PF03547">
    <property type="entry name" value="Mem_trans"/>
    <property type="match status" value="1"/>
</dbReference>
<reference evidence="8" key="1">
    <citation type="journal article" date="2018" name="Proc. Natl. Acad. Sci. U.S.A.">
        <title>Linking secondary metabolites to gene clusters through genome sequencing of six diverse Aspergillus species.</title>
        <authorList>
            <person name="Kaerboelling I."/>
            <person name="Vesth T.C."/>
            <person name="Frisvad J.C."/>
            <person name="Nybo J.L."/>
            <person name="Theobald S."/>
            <person name="Kuo A."/>
            <person name="Bowyer P."/>
            <person name="Matsuda Y."/>
            <person name="Mondo S."/>
            <person name="Lyhne E.K."/>
            <person name="Kogle M.E."/>
            <person name="Clum A."/>
            <person name="Lipzen A."/>
            <person name="Salamov A."/>
            <person name="Ngan C.Y."/>
            <person name="Daum C."/>
            <person name="Chiniquy J."/>
            <person name="Barry K."/>
            <person name="LaButti K."/>
            <person name="Haridas S."/>
            <person name="Simmons B.A."/>
            <person name="Magnuson J.K."/>
            <person name="Mortensen U.H."/>
            <person name="Larsen T.O."/>
            <person name="Grigoriev I.V."/>
            <person name="Baker S.E."/>
            <person name="Andersen M.R."/>
        </authorList>
    </citation>
    <scope>NUCLEOTIDE SEQUENCE [LARGE SCALE GENOMIC DNA]</scope>
    <source>
        <strain evidence="8">IBT 16806</strain>
    </source>
</reference>
<feature type="transmembrane region" description="Helical" evidence="6">
    <location>
        <begin position="401"/>
        <end position="419"/>
    </location>
</feature>
<dbReference type="GO" id="GO:0055085">
    <property type="term" value="P:transmembrane transport"/>
    <property type="evidence" value="ECO:0007669"/>
    <property type="project" value="InterPro"/>
</dbReference>
<evidence type="ECO:0000256" key="1">
    <source>
        <dbReference type="ARBA" id="ARBA00004141"/>
    </source>
</evidence>
<dbReference type="PANTHER" id="PTHR31794">
    <property type="entry name" value="AUXIN EFFLUX TRANSPORTER FAMILY PROTEIN (EUROFUNG)"/>
    <property type="match status" value="1"/>
</dbReference>
<dbReference type="STRING" id="1392255.A0A2I1C7Y2"/>
<dbReference type="GO" id="GO:0005783">
    <property type="term" value="C:endoplasmic reticulum"/>
    <property type="evidence" value="ECO:0007669"/>
    <property type="project" value="TreeGrafter"/>
</dbReference>
<dbReference type="InterPro" id="IPR004776">
    <property type="entry name" value="Mem_transp_PIN-like"/>
</dbReference>
<keyword evidence="8" id="KW-1185">Reference proteome</keyword>
<evidence type="ECO:0000313" key="8">
    <source>
        <dbReference type="Proteomes" id="UP000234474"/>
    </source>
</evidence>
<comment type="subcellular location">
    <subcellularLocation>
        <location evidence="1">Membrane</location>
        <topology evidence="1">Multi-pass membrane protein</topology>
    </subcellularLocation>
</comment>
<feature type="transmembrane region" description="Helical" evidence="6">
    <location>
        <begin position="476"/>
        <end position="500"/>
    </location>
</feature>
<evidence type="ECO:0000256" key="2">
    <source>
        <dbReference type="ARBA" id="ARBA00022692"/>
    </source>
</evidence>
<dbReference type="PANTHER" id="PTHR31794:SF2">
    <property type="entry name" value="AUXIN EFFLUX TRANSPORTER FAMILY PROTEIN (EUROFUNG)"/>
    <property type="match status" value="1"/>
</dbReference>
<comment type="caution">
    <text evidence="7">The sequence shown here is derived from an EMBL/GenBank/DDBJ whole genome shotgun (WGS) entry which is preliminary data.</text>
</comment>
<dbReference type="RefSeq" id="XP_024682325.1">
    <property type="nucleotide sequence ID" value="XM_024827190.1"/>
</dbReference>
<feature type="compositionally biased region" description="Polar residues" evidence="5">
    <location>
        <begin position="281"/>
        <end position="303"/>
    </location>
</feature>
<sequence>MAIFTSPKSLQNVNALVPRQFMTQMSSGIMNAGVLQDGGHSSHPSFFHLVLLVFEAVLEVVCVSLPGYIVARQGMFDAEAQKLVANLNVMLFTPCLIFIKLGSQLTAEKITDLAIIPFIFILQTFVSYSCAWVISRCFRFKKRQANFVAAMAVFGNSNSLPISLVMSLSQTLKGLHWSKVPNDNDDEVAARGILYLLIFQQLGQLVRWSWGYHVLLAPKERYLEEADREDGVTRIEQGQERYSDNPNQTDPDEPLVRTRSSDSLGHHAAGSSGDTDEFRSGEQTPVTAQTYSYTKLPTHGQENNESDRHPSLIGPPQADHSFRAKLSHEGHRHQKGPFTRVKEYLGLRRGRMTSCIASGWEKSTNAVYSRLPSRVQKPLSVCARGIKRFLRGLWDFMNPPLWAMLVSIIVASVPSLQHLFFDEDTFVNNSVTRAINQNAQVAVPLILVVLGANLARNTLSQEALEDMEHPKEEKKLIIASLVARMLLPTLIMAPLLALLAKHVPISILGDPIFIIVCFLLTGAPSALQLAQICQINNVYVSAMSKLLFQSYVVWILPSTLILVMCALEVVEWASAST</sequence>
<dbReference type="Proteomes" id="UP000234474">
    <property type="component" value="Unassembled WGS sequence"/>
</dbReference>
<name>A0A2I1C7Y2_ASPN1</name>
<dbReference type="GeneID" id="36534515"/>
<evidence type="ECO:0000256" key="5">
    <source>
        <dbReference type="SAM" id="MobiDB-lite"/>
    </source>
</evidence>
<proteinExistence type="predicted"/>
<feature type="region of interest" description="Disordered" evidence="5">
    <location>
        <begin position="226"/>
        <end position="319"/>
    </location>
</feature>
<organism evidence="7 8">
    <name type="scientific">Aspergillus novofumigatus (strain IBT 16806)</name>
    <dbReference type="NCBI Taxonomy" id="1392255"/>
    <lineage>
        <taxon>Eukaryota</taxon>
        <taxon>Fungi</taxon>
        <taxon>Dikarya</taxon>
        <taxon>Ascomycota</taxon>
        <taxon>Pezizomycotina</taxon>
        <taxon>Eurotiomycetes</taxon>
        <taxon>Eurotiomycetidae</taxon>
        <taxon>Eurotiales</taxon>
        <taxon>Aspergillaceae</taxon>
        <taxon>Aspergillus</taxon>
        <taxon>Aspergillus subgen. Fumigati</taxon>
    </lineage>
</organism>
<gene>
    <name evidence="7" type="ORF">P174DRAFT_440980</name>
</gene>
<dbReference type="OMA" id="WSWGYHI"/>
<feature type="transmembrane region" description="Helical" evidence="6">
    <location>
        <begin position="46"/>
        <end position="71"/>
    </location>
</feature>
<keyword evidence="2 6" id="KW-0812">Transmembrane</keyword>
<evidence type="ECO:0000313" key="7">
    <source>
        <dbReference type="EMBL" id="PKX93730.1"/>
    </source>
</evidence>
<feature type="transmembrane region" description="Helical" evidence="6">
    <location>
        <begin position="83"/>
        <end position="102"/>
    </location>
</feature>
<dbReference type="VEuPathDB" id="FungiDB:P174DRAFT_440980"/>
<dbReference type="EMBL" id="MSZS01000004">
    <property type="protein sequence ID" value="PKX93730.1"/>
    <property type="molecule type" value="Genomic_DNA"/>
</dbReference>
<feature type="transmembrane region" description="Helical" evidence="6">
    <location>
        <begin position="114"/>
        <end position="135"/>
    </location>
</feature>
<keyword evidence="4 6" id="KW-0472">Membrane</keyword>
<dbReference type="GO" id="GO:0016020">
    <property type="term" value="C:membrane"/>
    <property type="evidence" value="ECO:0007669"/>
    <property type="project" value="UniProtKB-SubCell"/>
</dbReference>
<evidence type="ECO:0000256" key="3">
    <source>
        <dbReference type="ARBA" id="ARBA00022989"/>
    </source>
</evidence>
<feature type="transmembrane region" description="Helical" evidence="6">
    <location>
        <begin position="551"/>
        <end position="570"/>
    </location>
</feature>
<feature type="compositionally biased region" description="Basic and acidic residues" evidence="5">
    <location>
        <begin position="226"/>
        <end position="243"/>
    </location>
</feature>
<dbReference type="OrthoDB" id="2499604at2759"/>
<protein>
    <submittedName>
        <fullName evidence="7">Auxin efflux carrier superfamily</fullName>
    </submittedName>
</protein>
<accession>A0A2I1C7Y2</accession>
<evidence type="ECO:0000256" key="4">
    <source>
        <dbReference type="ARBA" id="ARBA00023136"/>
    </source>
</evidence>
<keyword evidence="3 6" id="KW-1133">Transmembrane helix</keyword>
<dbReference type="AlphaFoldDB" id="A0A2I1C7Y2"/>
<feature type="transmembrane region" description="Helical" evidence="6">
    <location>
        <begin position="439"/>
        <end position="455"/>
    </location>
</feature>
<feature type="transmembrane region" description="Helical" evidence="6">
    <location>
        <begin position="512"/>
        <end position="530"/>
    </location>
</feature>
<evidence type="ECO:0000256" key="6">
    <source>
        <dbReference type="SAM" id="Phobius"/>
    </source>
</evidence>